<evidence type="ECO:0000256" key="5">
    <source>
        <dbReference type="ARBA" id="ARBA00022989"/>
    </source>
</evidence>
<dbReference type="EMBL" id="NXLW01000007">
    <property type="protein sequence ID" value="RDU72438.1"/>
    <property type="molecule type" value="Genomic_DNA"/>
</dbReference>
<dbReference type="InterPro" id="IPR000515">
    <property type="entry name" value="MetI-like"/>
</dbReference>
<evidence type="ECO:0000256" key="6">
    <source>
        <dbReference type="ARBA" id="ARBA00023136"/>
    </source>
</evidence>
<evidence type="ECO:0000313" key="9">
    <source>
        <dbReference type="EMBL" id="RDU72438.1"/>
    </source>
</evidence>
<comment type="caution">
    <text evidence="9">The sequence shown here is derived from an EMBL/GenBank/DDBJ whole genome shotgun (WGS) entry which is preliminary data.</text>
</comment>
<keyword evidence="6 7" id="KW-0472">Membrane</keyword>
<keyword evidence="4 7" id="KW-0812">Transmembrane</keyword>
<feature type="transmembrane region" description="Helical" evidence="7">
    <location>
        <begin position="204"/>
        <end position="223"/>
    </location>
</feature>
<gene>
    <name evidence="9" type="ORF">CQA66_04765</name>
</gene>
<dbReference type="PANTHER" id="PTHR30151">
    <property type="entry name" value="ALKANE SULFONATE ABC TRANSPORTER-RELATED, MEMBRANE SUBUNIT"/>
    <property type="match status" value="1"/>
</dbReference>
<evidence type="ECO:0000313" key="10">
    <source>
        <dbReference type="Proteomes" id="UP000256424"/>
    </source>
</evidence>
<dbReference type="Proteomes" id="UP000256424">
    <property type="component" value="Unassembled WGS sequence"/>
</dbReference>
<dbReference type="Pfam" id="PF00528">
    <property type="entry name" value="BPD_transp_1"/>
    <property type="match status" value="1"/>
</dbReference>
<dbReference type="SUPFAM" id="SSF161098">
    <property type="entry name" value="MetI-like"/>
    <property type="match status" value="1"/>
</dbReference>
<dbReference type="GO" id="GO:0042918">
    <property type="term" value="P:alkanesulfonate transmembrane transport"/>
    <property type="evidence" value="ECO:0007669"/>
    <property type="project" value="UniProtKB-ARBA"/>
</dbReference>
<dbReference type="PANTHER" id="PTHR30151:SF0">
    <property type="entry name" value="ABC TRANSPORTER PERMEASE PROTEIN MJ0413-RELATED"/>
    <property type="match status" value="1"/>
</dbReference>
<keyword evidence="5 7" id="KW-1133">Transmembrane helix</keyword>
<feature type="domain" description="ABC transmembrane type-1" evidence="8">
    <location>
        <begin position="43"/>
        <end position="223"/>
    </location>
</feature>
<dbReference type="CDD" id="cd06261">
    <property type="entry name" value="TM_PBP2"/>
    <property type="match status" value="1"/>
</dbReference>
<dbReference type="OrthoDB" id="5322475at2"/>
<evidence type="ECO:0000256" key="7">
    <source>
        <dbReference type="RuleBase" id="RU363032"/>
    </source>
</evidence>
<feature type="transmembrane region" description="Helical" evidence="7">
    <location>
        <begin position="109"/>
        <end position="128"/>
    </location>
</feature>
<feature type="transmembrane region" description="Helical" evidence="7">
    <location>
        <begin position="84"/>
        <end position="103"/>
    </location>
</feature>
<proteinExistence type="inferred from homology"/>
<dbReference type="PROSITE" id="PS50928">
    <property type="entry name" value="ABC_TM1"/>
    <property type="match status" value="1"/>
</dbReference>
<feature type="transmembrane region" description="Helical" evidence="7">
    <location>
        <begin position="149"/>
        <end position="170"/>
    </location>
</feature>
<keyword evidence="3" id="KW-1003">Cell membrane</keyword>
<keyword evidence="2 7" id="KW-0813">Transport</keyword>
<reference evidence="9 10" key="1">
    <citation type="submission" date="2018-04" db="EMBL/GenBank/DDBJ databases">
        <title>Novel Campyloabacter and Helicobacter Species and Strains.</title>
        <authorList>
            <person name="Mannion A.J."/>
            <person name="Shen Z."/>
            <person name="Fox J.G."/>
        </authorList>
    </citation>
    <scope>NUCLEOTIDE SEQUENCE [LARGE SCALE GENOMIC DNA]</scope>
    <source>
        <strain evidence="9 10">MIT 97-5075</strain>
    </source>
</reference>
<comment type="similarity">
    <text evidence="7">Belongs to the binding-protein-dependent transport system permease family.</text>
</comment>
<dbReference type="FunFam" id="1.10.3720.10:FF:000003">
    <property type="entry name" value="Aliphatic sulfonate ABC transporter permease"/>
    <property type="match status" value="1"/>
</dbReference>
<evidence type="ECO:0000259" key="8">
    <source>
        <dbReference type="PROSITE" id="PS50928"/>
    </source>
</evidence>
<dbReference type="InterPro" id="IPR035906">
    <property type="entry name" value="MetI-like_sf"/>
</dbReference>
<dbReference type="GO" id="GO:0005886">
    <property type="term" value="C:plasma membrane"/>
    <property type="evidence" value="ECO:0007669"/>
    <property type="project" value="UniProtKB-SubCell"/>
</dbReference>
<accession>A0A3D8J4N8</accession>
<sequence length="237" mass="26120">MLWEFVWCDFVSPQLLPKPSSILLCLQELLIDGYKDVSLLEHLGMSLQRIFIAFLLAAFTAIPLGMLSGLNAYIRAIVEPAIDFLRPLPPLGYYTILILWLGIDEESKICLLFLSAFAPLYVASLRGISRVKKDYILLAQSLGAKNGQLFLFVLLPASLSDIFTGLRIALGATYSTLVAAEMVAAQSGLGWVVLDASKFMNTDIVFAGVILIGLTGLALDRLLGLLKHFYIHWEGRV</sequence>
<feature type="transmembrane region" description="Helical" evidence="7">
    <location>
        <begin position="50"/>
        <end position="72"/>
    </location>
</feature>
<dbReference type="Gene3D" id="1.10.3720.10">
    <property type="entry name" value="MetI-like"/>
    <property type="match status" value="1"/>
</dbReference>
<evidence type="ECO:0000256" key="3">
    <source>
        <dbReference type="ARBA" id="ARBA00022475"/>
    </source>
</evidence>
<evidence type="ECO:0000256" key="1">
    <source>
        <dbReference type="ARBA" id="ARBA00004651"/>
    </source>
</evidence>
<dbReference type="AlphaFoldDB" id="A0A3D8J4N8"/>
<evidence type="ECO:0000256" key="2">
    <source>
        <dbReference type="ARBA" id="ARBA00022448"/>
    </source>
</evidence>
<evidence type="ECO:0000256" key="4">
    <source>
        <dbReference type="ARBA" id="ARBA00022692"/>
    </source>
</evidence>
<name>A0A3D8J4N8_9HELI</name>
<keyword evidence="10" id="KW-1185">Reference proteome</keyword>
<comment type="subcellular location">
    <subcellularLocation>
        <location evidence="1 7">Cell membrane</location>
        <topology evidence="1 7">Multi-pass membrane protein</topology>
    </subcellularLocation>
</comment>
<protein>
    <submittedName>
        <fullName evidence="9">Taurine ABC transporter permease</fullName>
    </submittedName>
</protein>
<organism evidence="9 10">
    <name type="scientific">Helicobacter aurati</name>
    <dbReference type="NCBI Taxonomy" id="137778"/>
    <lineage>
        <taxon>Bacteria</taxon>
        <taxon>Pseudomonadati</taxon>
        <taxon>Campylobacterota</taxon>
        <taxon>Epsilonproteobacteria</taxon>
        <taxon>Campylobacterales</taxon>
        <taxon>Helicobacteraceae</taxon>
        <taxon>Helicobacter</taxon>
    </lineage>
</organism>